<gene>
    <name evidence="2" type="ORF">H6P81_008087</name>
</gene>
<feature type="chain" id="PRO_5043585942" evidence="1">
    <location>
        <begin position="32"/>
        <end position="117"/>
    </location>
</feature>
<organism evidence="2 3">
    <name type="scientific">Aristolochia fimbriata</name>
    <name type="common">White veined hardy Dutchman's pipe vine</name>
    <dbReference type="NCBI Taxonomy" id="158543"/>
    <lineage>
        <taxon>Eukaryota</taxon>
        <taxon>Viridiplantae</taxon>
        <taxon>Streptophyta</taxon>
        <taxon>Embryophyta</taxon>
        <taxon>Tracheophyta</taxon>
        <taxon>Spermatophyta</taxon>
        <taxon>Magnoliopsida</taxon>
        <taxon>Magnoliidae</taxon>
        <taxon>Piperales</taxon>
        <taxon>Aristolochiaceae</taxon>
        <taxon>Aristolochia</taxon>
    </lineage>
</organism>
<keyword evidence="3" id="KW-1185">Reference proteome</keyword>
<sequence>MAISSLFRYYSLSLPLFFFLLIVSTSPPSMARLLISAGSDEVLQSFPSTVYSGNTVDVLPRQDGVLVDLTLISTSADKSRCGELLKMRYGSTLFNVLPKGYVPPSGPSRDTNSYNHN</sequence>
<dbReference type="EMBL" id="JAINDJ010000003">
    <property type="protein sequence ID" value="KAG9455183.1"/>
    <property type="molecule type" value="Genomic_DNA"/>
</dbReference>
<name>A0AAV7F299_ARIFI</name>
<reference evidence="2 3" key="1">
    <citation type="submission" date="2021-07" db="EMBL/GenBank/DDBJ databases">
        <title>The Aristolochia fimbriata genome: insights into angiosperm evolution, floral development and chemical biosynthesis.</title>
        <authorList>
            <person name="Jiao Y."/>
        </authorList>
    </citation>
    <scope>NUCLEOTIDE SEQUENCE [LARGE SCALE GENOMIC DNA]</scope>
    <source>
        <strain evidence="2">IBCAS-2021</strain>
        <tissue evidence="2">Leaf</tissue>
    </source>
</reference>
<keyword evidence="1" id="KW-0732">Signal</keyword>
<evidence type="ECO:0000313" key="2">
    <source>
        <dbReference type="EMBL" id="KAG9455183.1"/>
    </source>
</evidence>
<protein>
    <submittedName>
        <fullName evidence="2">Uncharacterized protein</fullName>
    </submittedName>
</protein>
<feature type="signal peptide" evidence="1">
    <location>
        <begin position="1"/>
        <end position="31"/>
    </location>
</feature>
<dbReference type="AlphaFoldDB" id="A0AAV7F299"/>
<evidence type="ECO:0000256" key="1">
    <source>
        <dbReference type="SAM" id="SignalP"/>
    </source>
</evidence>
<dbReference type="Proteomes" id="UP000825729">
    <property type="component" value="Unassembled WGS sequence"/>
</dbReference>
<evidence type="ECO:0000313" key="3">
    <source>
        <dbReference type="Proteomes" id="UP000825729"/>
    </source>
</evidence>
<accession>A0AAV7F299</accession>
<comment type="caution">
    <text evidence="2">The sequence shown here is derived from an EMBL/GenBank/DDBJ whole genome shotgun (WGS) entry which is preliminary data.</text>
</comment>
<proteinExistence type="predicted"/>